<comment type="cofactor">
    <cofactor evidence="1">
        <name>Zn(2+)</name>
        <dbReference type="ChEBI" id="CHEBI:29105"/>
    </cofactor>
</comment>
<gene>
    <name evidence="6" type="ORF">RASY3_15205</name>
</gene>
<keyword evidence="2" id="KW-0479">Metal-binding</keyword>
<comment type="caution">
    <text evidence="6">The sequence shown here is derived from an EMBL/GenBank/DDBJ whole genome shotgun (WGS) entry which is preliminary data.</text>
</comment>
<dbReference type="PANTHER" id="PTHR46233">
    <property type="entry name" value="HYDROXYACYLGLUTATHIONE HYDROLASE GLOC"/>
    <property type="match status" value="1"/>
</dbReference>
<keyword evidence="3 6" id="KW-0378">Hydrolase</keyword>
<evidence type="ECO:0000256" key="2">
    <source>
        <dbReference type="ARBA" id="ARBA00022723"/>
    </source>
</evidence>
<dbReference type="SUPFAM" id="SSF56281">
    <property type="entry name" value="Metallo-hydrolase/oxidoreductase"/>
    <property type="match status" value="1"/>
</dbReference>
<dbReference type="GO" id="GO:0046872">
    <property type="term" value="F:metal ion binding"/>
    <property type="evidence" value="ECO:0007669"/>
    <property type="project" value="UniProtKB-KW"/>
</dbReference>
<sequence length="214" mass="23911">MKVIKLKPLSICETNSYLVISQQNNAVLIDAPFDAPYILEEVKANNCTLKKIFLTHGHFDHIGAVADLVEATGCEVYIHPLDEKMLRTGDEMLATHFRSRGYKSYNGEVKLFTENDILHLDELEFDILETPGHTPGSVCYICGEAMFSGDTLFSRSIGRTDLEGGNFQQMKKSLHRIAELGGDLTIYPGHMGTTTLDTERKYNPYLRENSGGGF</sequence>
<dbReference type="InterPro" id="IPR051453">
    <property type="entry name" value="MBL_Glyoxalase_II"/>
</dbReference>
<dbReference type="OrthoDB" id="9802248at2"/>
<evidence type="ECO:0000256" key="1">
    <source>
        <dbReference type="ARBA" id="ARBA00001947"/>
    </source>
</evidence>
<protein>
    <submittedName>
        <fullName evidence="6">Hydroxyacylglutathione hydrolase</fullName>
    </submittedName>
</protein>
<evidence type="ECO:0000313" key="6">
    <source>
        <dbReference type="EMBL" id="EXM37699.1"/>
    </source>
</evidence>
<dbReference type="CDD" id="cd06262">
    <property type="entry name" value="metallo-hydrolase-like_MBL-fold"/>
    <property type="match status" value="1"/>
</dbReference>
<dbReference type="InterPro" id="IPR036866">
    <property type="entry name" value="RibonucZ/Hydroxyglut_hydro"/>
</dbReference>
<keyword evidence="7" id="KW-1185">Reference proteome</keyword>
<dbReference type="Proteomes" id="UP000021369">
    <property type="component" value="Unassembled WGS sequence"/>
</dbReference>
<reference evidence="6 7" key="1">
    <citation type="submission" date="2013-06" db="EMBL/GenBank/DDBJ databases">
        <title>Rumen cellulosomics: divergent fiber-degrading strategies revealed by comparative genome-wide analysis of six Ruminococcal strains.</title>
        <authorList>
            <person name="Dassa B."/>
            <person name="Borovok I."/>
            <person name="Lamed R."/>
            <person name="Flint H."/>
            <person name="Yeoman C.J."/>
            <person name="White B."/>
            <person name="Bayer E.A."/>
        </authorList>
    </citation>
    <scope>NUCLEOTIDE SEQUENCE [LARGE SCALE GENOMIC DNA]</scope>
    <source>
        <strain evidence="6 7">SY3</strain>
    </source>
</reference>
<organism evidence="6 7">
    <name type="scientific">Ruminococcus albus SY3</name>
    <dbReference type="NCBI Taxonomy" id="1341156"/>
    <lineage>
        <taxon>Bacteria</taxon>
        <taxon>Bacillati</taxon>
        <taxon>Bacillota</taxon>
        <taxon>Clostridia</taxon>
        <taxon>Eubacteriales</taxon>
        <taxon>Oscillospiraceae</taxon>
        <taxon>Ruminococcus</taxon>
    </lineage>
</organism>
<accession>A0A011UAQ8</accession>
<evidence type="ECO:0000256" key="3">
    <source>
        <dbReference type="ARBA" id="ARBA00022801"/>
    </source>
</evidence>
<dbReference type="PATRIC" id="fig|1341156.4.peg.2634"/>
<evidence type="ECO:0000256" key="4">
    <source>
        <dbReference type="ARBA" id="ARBA00022833"/>
    </source>
</evidence>
<name>A0A011UAQ8_RUMAL</name>
<feature type="domain" description="Metallo-beta-lactamase" evidence="5">
    <location>
        <begin position="13"/>
        <end position="190"/>
    </location>
</feature>
<dbReference type="SMART" id="SM00849">
    <property type="entry name" value="Lactamase_B"/>
    <property type="match status" value="1"/>
</dbReference>
<dbReference type="RefSeq" id="WP_024856838.1">
    <property type="nucleotide sequence ID" value="NZ_JEOB01000004.1"/>
</dbReference>
<evidence type="ECO:0000313" key="7">
    <source>
        <dbReference type="Proteomes" id="UP000021369"/>
    </source>
</evidence>
<evidence type="ECO:0000259" key="5">
    <source>
        <dbReference type="SMART" id="SM00849"/>
    </source>
</evidence>
<dbReference type="Gene3D" id="3.60.15.10">
    <property type="entry name" value="Ribonuclease Z/Hydroxyacylglutathione hydrolase-like"/>
    <property type="match status" value="1"/>
</dbReference>
<dbReference type="InterPro" id="IPR001279">
    <property type="entry name" value="Metallo-B-lactamas"/>
</dbReference>
<dbReference type="PANTHER" id="PTHR46233:SF3">
    <property type="entry name" value="HYDROXYACYLGLUTATHIONE HYDROLASE GLOC"/>
    <property type="match status" value="1"/>
</dbReference>
<dbReference type="EMBL" id="JEOB01000004">
    <property type="protein sequence ID" value="EXM37699.1"/>
    <property type="molecule type" value="Genomic_DNA"/>
</dbReference>
<dbReference type="AlphaFoldDB" id="A0A011UAQ8"/>
<dbReference type="GO" id="GO:0016787">
    <property type="term" value="F:hydrolase activity"/>
    <property type="evidence" value="ECO:0007669"/>
    <property type="project" value="UniProtKB-KW"/>
</dbReference>
<proteinExistence type="predicted"/>
<dbReference type="Pfam" id="PF00753">
    <property type="entry name" value="Lactamase_B"/>
    <property type="match status" value="1"/>
</dbReference>
<keyword evidence="4" id="KW-0862">Zinc</keyword>